<keyword evidence="2" id="KW-0732">Signal</keyword>
<name>A0A6N8CSF0_9BACI</name>
<dbReference type="EMBL" id="WNHB01000026">
    <property type="protein sequence ID" value="MTT33084.1"/>
    <property type="molecule type" value="Genomic_DNA"/>
</dbReference>
<feature type="transmembrane region" description="Helical" evidence="1">
    <location>
        <begin position="77"/>
        <end position="96"/>
    </location>
</feature>
<feature type="signal peptide" evidence="2">
    <location>
        <begin position="1"/>
        <end position="22"/>
    </location>
</feature>
<evidence type="ECO:0008006" key="5">
    <source>
        <dbReference type="Google" id="ProtNLM"/>
    </source>
</evidence>
<sequence length="144" mass="15738">MMKKIAAAFLALTLVFTPIASSFVFFEPNTASAKGYRSGVKSFKGNNNSGSFFNSNKSQRNNSTATRSNGSAFNRGGFMRGMFLGGLSGLLFGSMLANMGAFGQMAGLLINILAIVAIIALIRYIFFNRKRNRKNEDDRPWGNR</sequence>
<evidence type="ECO:0000313" key="3">
    <source>
        <dbReference type="EMBL" id="MTT33084.1"/>
    </source>
</evidence>
<feature type="chain" id="PRO_5038907062" description="Preprotein translocase subunit Tim44" evidence="2">
    <location>
        <begin position="23"/>
        <end position="144"/>
    </location>
</feature>
<keyword evidence="1" id="KW-0472">Membrane</keyword>
<proteinExistence type="predicted"/>
<feature type="transmembrane region" description="Helical" evidence="1">
    <location>
        <begin position="108"/>
        <end position="126"/>
    </location>
</feature>
<evidence type="ECO:0000256" key="1">
    <source>
        <dbReference type="SAM" id="Phobius"/>
    </source>
</evidence>
<keyword evidence="1" id="KW-0812">Transmembrane</keyword>
<dbReference type="RefSeq" id="WP_155220886.1">
    <property type="nucleotide sequence ID" value="NZ_WNHB01000026.1"/>
</dbReference>
<organism evidence="3 4">
    <name type="scientific">Terrilactibacillus tamarindi</name>
    <dbReference type="NCBI Taxonomy" id="2599694"/>
    <lineage>
        <taxon>Bacteria</taxon>
        <taxon>Bacillati</taxon>
        <taxon>Bacillota</taxon>
        <taxon>Bacilli</taxon>
        <taxon>Bacillales</taxon>
        <taxon>Bacillaceae</taxon>
        <taxon>Terrilactibacillus</taxon>
    </lineage>
</organism>
<evidence type="ECO:0000313" key="4">
    <source>
        <dbReference type="Proteomes" id="UP000440978"/>
    </source>
</evidence>
<dbReference type="Proteomes" id="UP000440978">
    <property type="component" value="Unassembled WGS sequence"/>
</dbReference>
<keyword evidence="4" id="KW-1185">Reference proteome</keyword>
<dbReference type="AlphaFoldDB" id="A0A6N8CSF0"/>
<protein>
    <recommendedName>
        <fullName evidence="5">Preprotein translocase subunit Tim44</fullName>
    </recommendedName>
</protein>
<keyword evidence="1" id="KW-1133">Transmembrane helix</keyword>
<reference evidence="3 4" key="1">
    <citation type="submission" date="2019-11" db="EMBL/GenBank/DDBJ databases">
        <title>Terrilactibacillus tamarindus sp. nov. BCM23-1 isolated from bark of Tamarindus indica.</title>
        <authorList>
            <person name="Kingkaew E."/>
            <person name="Tanasupawat S."/>
        </authorList>
    </citation>
    <scope>NUCLEOTIDE SEQUENCE [LARGE SCALE GENOMIC DNA]</scope>
    <source>
        <strain evidence="3 4">BCM23-1</strain>
    </source>
</reference>
<accession>A0A6N8CSF0</accession>
<gene>
    <name evidence="3" type="ORF">GMB86_13815</name>
</gene>
<comment type="caution">
    <text evidence="3">The sequence shown here is derived from an EMBL/GenBank/DDBJ whole genome shotgun (WGS) entry which is preliminary data.</text>
</comment>
<evidence type="ECO:0000256" key="2">
    <source>
        <dbReference type="SAM" id="SignalP"/>
    </source>
</evidence>